<feature type="region of interest" description="Disordered" evidence="5">
    <location>
        <begin position="695"/>
        <end position="714"/>
    </location>
</feature>
<dbReference type="GO" id="GO:0016020">
    <property type="term" value="C:membrane"/>
    <property type="evidence" value="ECO:0007669"/>
    <property type="project" value="UniProtKB-SubCell"/>
</dbReference>
<dbReference type="Gene3D" id="2.60.40.3510">
    <property type="match status" value="1"/>
</dbReference>
<dbReference type="GO" id="GO:0007219">
    <property type="term" value="P:Notch signaling pathway"/>
    <property type="evidence" value="ECO:0007669"/>
    <property type="project" value="InterPro"/>
</dbReference>
<evidence type="ECO:0000313" key="9">
    <source>
        <dbReference type="EMBL" id="KAK0070483.1"/>
    </source>
</evidence>
<evidence type="ECO:0000256" key="2">
    <source>
        <dbReference type="ARBA" id="ARBA00022692"/>
    </source>
</evidence>
<evidence type="ECO:0000256" key="7">
    <source>
        <dbReference type="SAM" id="SignalP"/>
    </source>
</evidence>
<evidence type="ECO:0000256" key="3">
    <source>
        <dbReference type="ARBA" id="ARBA00022737"/>
    </source>
</evidence>
<accession>A0AAD8CD60</accession>
<gene>
    <name evidence="9" type="ORF">Bpfe_000466</name>
</gene>
<organism evidence="9 10">
    <name type="scientific">Biomphalaria pfeifferi</name>
    <name type="common">Bloodfluke planorb</name>
    <name type="synonym">Freshwater snail</name>
    <dbReference type="NCBI Taxonomy" id="112525"/>
    <lineage>
        <taxon>Eukaryota</taxon>
        <taxon>Metazoa</taxon>
        <taxon>Spiralia</taxon>
        <taxon>Lophotrochozoa</taxon>
        <taxon>Mollusca</taxon>
        <taxon>Gastropoda</taxon>
        <taxon>Heterobranchia</taxon>
        <taxon>Euthyneura</taxon>
        <taxon>Panpulmonata</taxon>
        <taxon>Hygrophila</taxon>
        <taxon>Lymnaeoidea</taxon>
        <taxon>Planorbidae</taxon>
        <taxon>Biomphalaria</taxon>
    </lineage>
</organism>
<feature type="compositionally biased region" description="Basic and acidic residues" evidence="5">
    <location>
        <begin position="1952"/>
        <end position="1967"/>
    </location>
</feature>
<sequence length="2384" mass="268961">MFFQEVLLQSVLVMFYQVQGVYSSGVLTVRLGEFKNPSGRTYDGTCCDPLARQDDPLCSDQCDYVMRLIVTGLGRANDHVFLFHRPLKYDSNNIEFDHNDNNLLLTVLFDHWPEDGLVKMNAFFYDYDDFDHTTTLVDWFETDLKQSNFTSASGAVWGQYQQQTVVGNRQLDKTLLTFDWSIMHPEDELDTPSLEEYAQEMKETDLITARSNNVKDNSVFRQEAVEVTDTTDTVYSFSEHPTKISTNSETDNNVMKSGEEIQTNNVKFKEPNINLKDENIDTNTIIDEIIYKGNSPIKEETIIFEKENFDQENSQKIDSSGVQNEISLEALSDADKSKSKISSPYRSSNVVSNIPVAIMGTKYSVTLLPTVTNSSQITTVYSHLTTASLATKASDNNFRSNENTMSSSVAPTLKLIGLSLDDYSSTLSSKNNERNKSGELLMLTSLDNIHEKPQSQFETTSSPSRTNQNSSKDEMNNKLDRSSVTQETAPPTARTQQNVSTSQHVTQKNLFFTTLSFNLEDDLPMFIFHPRASETPYNHPRLDHQTTDINSRHFLENVYVSNVPSSANTTISSASVSNATSNMSTQKSEDRLAVYPSAVTWPVILTYLSQDQNPTTKDSSFVLQPLLGNHDTTTKQDEIFQSKHLKEMMESTEVNVGAVISTLADDIHPANVSIKKYMADMTLSKDKTVDIDDDIKHDSTESNAHESLSGKNENETPKLWYNAKKFQKSNRELLHDNIQVLKAVKFQTAAPVMWFVTAQRPLTQIKSQFSEFIDDIIPEISATSLTVVNSRELPDIVKQKDNAFYTIAILNSTKNEQSTDSSQKLNIKEMDVLAKTANKNAVTSKVRPSQLNKKADMINSVASIESPKNRSQAKLPMEHLPALKDNVNEAESWTSQVTPTVMTTLSQNQTNQKIKTFQKLSDIQDQTTFRSDAVDLTRKAEILKSGTTFADKTNNGKNVDKFISKQTEPFSSFEIPPKVTFSLDLRNVNINDKADSNTNNFKLESKDEAKKYPAIYSSNTLQDESPSVTYVGTTRKPIDTIKDETVASTFFTDQILSYQSKEYKNSAAKEKIDVDDIFEMKHDYRDRDAAKTNVKITNTSEHRQIDEHYFKGDQSRVEMAEPYDRNAARSLQVIHSTNKVKARQDETTNIYLQFLMNTDPYNNRNNSAESVEAKKDVKKMDRALDKIEWNTILSKTEDIVNINEQTTRRNDIKVQPIDGMLSTTVTPTKMDETVQSLKPKVLQQSAPNPNFLSNNIGARDVEIHTFKDNVWTTTMASWPITDQELSNQLKINKETDDTLDIDSNKMNKKSDNLESANHMLESQENNKEARNMNLKTKGTEELHFKSQSNKYIKHFHQEKIEDTKTFSYLATKDSSHHLDQNNLSNEEQQDSIKYGTPVTENVWHSQSTSDRYTSTQSGTSSFERQVTLPTLGANNVAKSLTKVTNNSRTNPTTFDYTANILTSSVDVITKDSQINEVTQDFNEPHRTIERIVLKSQTTDERTEEKPQKAAVSAKPKPKTMTEKAVEKTAIERSTRKFQSTAEQTTGKSQTITEQTTGKSQTITEQTTGKSQPNTEQTTGKSQIITELTTGKSQTITEQTTGKSQPNTEQTTGKSQPNTEQTTGKSQPNTEQTTEKSQPNTEQTTGKSQTATSFTNVYLSTTLFPRVATSKNVASVSKTQKINDPFDLMSLFMANIKLLNIPVTTEEMANVAGSVTPSMSEKYEKTFQNGVFFNQQIEEKDLFDRTYLNEEKYKIIKDFPATSKTLNYKDQDSTRIVLSTESSRPTPFVLYSAAVDKSVELNQNIKATLAESNLLQAEPDGLFNEQQGEKYLDKPDISEHETLDTHDLEDKTNSKLANKQKVEETKSTLIPGDINLIQKQGNENNQETIRTNFKPDKQSKPETTMQKVTEQNNPETTTQKVNEQTKVERTAQKQTEQNQPNAKTNEQYSLADQTKDEQRDEYRSEEKSQVMMTQVELEIRNMLNTAEVNRSKEEMLMKHVQQLENMTQNSIKQNKDKKTNQIPVSFEQNIQDEISTESLPESEQIITHSIDQLTRQSIDQITRQSIDQTTFQELTTFNPDNLQKQSDFFSIESTSGSRSRDVESPEGNTPSDTKALSSDIPSNEMGLTSELIFGNKVAATKTYQLSHSRNLKSNLLPHILQPVLYVPPLKETKMAAVDSIIPTRTVNTEMKTLPEHGFKLHASVQNDGNVHHSSLQELPTLQLSGAKSGTKRTNIQTKLNLDKLRDYMQIIRYRPTVKVPSHGLYTPKSEVVNLTEFTAPVLPKSVERYGSTYQPLVGVSTVFTRYWPAVLGVTIGTTFLLTALITSILCRQRRLLIQRARWLDSPQHLSEPPDPSEYATSSAASLTSDLTRSSVNLIGSRHGSR</sequence>
<dbReference type="Proteomes" id="UP001233172">
    <property type="component" value="Unassembled WGS sequence"/>
</dbReference>
<evidence type="ECO:0000259" key="8">
    <source>
        <dbReference type="Pfam" id="PF07657"/>
    </source>
</evidence>
<name>A0AAD8CD60_BIOPF</name>
<keyword evidence="10" id="KW-1185">Reference proteome</keyword>
<dbReference type="Pfam" id="PF07657">
    <property type="entry name" value="MNNL"/>
    <property type="match status" value="1"/>
</dbReference>
<dbReference type="EMBL" id="JASAOG010000001">
    <property type="protein sequence ID" value="KAK0070483.1"/>
    <property type="molecule type" value="Genomic_DNA"/>
</dbReference>
<feature type="compositionally biased region" description="Polar residues" evidence="5">
    <location>
        <begin position="454"/>
        <end position="470"/>
    </location>
</feature>
<feature type="compositionally biased region" description="Polar residues" evidence="5">
    <location>
        <begin position="2105"/>
        <end position="2120"/>
    </location>
</feature>
<protein>
    <submittedName>
        <fullName evidence="9">Mucin-4</fullName>
    </submittedName>
</protein>
<feature type="chain" id="PRO_5042063297" evidence="7">
    <location>
        <begin position="24"/>
        <end position="2384"/>
    </location>
</feature>
<keyword evidence="2 6" id="KW-0812">Transmembrane</keyword>
<feature type="compositionally biased region" description="Polar residues" evidence="5">
    <location>
        <begin position="1931"/>
        <end position="1951"/>
    </location>
</feature>
<feature type="region of interest" description="Disordered" evidence="5">
    <location>
        <begin position="2345"/>
        <end position="2366"/>
    </location>
</feature>
<feature type="compositionally biased region" description="Basic and acidic residues" evidence="5">
    <location>
        <begin position="471"/>
        <end position="481"/>
    </location>
</feature>
<evidence type="ECO:0000313" key="10">
    <source>
        <dbReference type="Proteomes" id="UP001233172"/>
    </source>
</evidence>
<feature type="signal peptide" evidence="7">
    <location>
        <begin position="1"/>
        <end position="23"/>
    </location>
</feature>
<feature type="compositionally biased region" description="Polar residues" evidence="5">
    <location>
        <begin position="482"/>
        <end position="504"/>
    </location>
</feature>
<feature type="domain" description="Notch ligand N-terminal" evidence="8">
    <location>
        <begin position="24"/>
        <end position="68"/>
    </location>
</feature>
<keyword evidence="6" id="KW-0472">Membrane</keyword>
<reference evidence="9" key="1">
    <citation type="journal article" date="2023" name="PLoS Negl. Trop. Dis.">
        <title>A genome sequence for Biomphalaria pfeifferi, the major vector snail for the human-infecting parasite Schistosoma mansoni.</title>
        <authorList>
            <person name="Bu L."/>
            <person name="Lu L."/>
            <person name="Laidemitt M.R."/>
            <person name="Zhang S.M."/>
            <person name="Mutuku M."/>
            <person name="Mkoji G."/>
            <person name="Steinauer M."/>
            <person name="Loker E.S."/>
        </authorList>
    </citation>
    <scope>NUCLEOTIDE SEQUENCE</scope>
    <source>
        <strain evidence="9">KasaAsao</strain>
    </source>
</reference>
<proteinExistence type="predicted"/>
<feature type="compositionally biased region" description="Basic and acidic residues" evidence="5">
    <location>
        <begin position="1841"/>
        <end position="1852"/>
    </location>
</feature>
<dbReference type="InterPro" id="IPR011651">
    <property type="entry name" value="Notch_ligand_N"/>
</dbReference>
<evidence type="ECO:0000256" key="5">
    <source>
        <dbReference type="SAM" id="MobiDB-lite"/>
    </source>
</evidence>
<feature type="transmembrane region" description="Helical" evidence="6">
    <location>
        <begin position="2305"/>
        <end position="2329"/>
    </location>
</feature>
<feature type="compositionally biased region" description="Polar residues" evidence="5">
    <location>
        <begin position="1900"/>
        <end position="1921"/>
    </location>
</feature>
<feature type="compositionally biased region" description="Polar residues" evidence="5">
    <location>
        <begin position="1536"/>
        <end position="1648"/>
    </location>
</feature>
<keyword evidence="3" id="KW-0677">Repeat</keyword>
<feature type="compositionally biased region" description="Basic and acidic residues" evidence="5">
    <location>
        <begin position="1494"/>
        <end position="1507"/>
    </location>
</feature>
<evidence type="ECO:0000256" key="4">
    <source>
        <dbReference type="ARBA" id="ARBA00022989"/>
    </source>
</evidence>
<feature type="region of interest" description="Disordered" evidence="5">
    <location>
        <begin position="450"/>
        <end position="504"/>
    </location>
</feature>
<feature type="compositionally biased region" description="Polar residues" evidence="5">
    <location>
        <begin position="1876"/>
        <end position="1890"/>
    </location>
</feature>
<feature type="compositionally biased region" description="Basic and acidic residues" evidence="5">
    <location>
        <begin position="695"/>
        <end position="704"/>
    </location>
</feature>
<reference evidence="9" key="2">
    <citation type="submission" date="2023-04" db="EMBL/GenBank/DDBJ databases">
        <authorList>
            <person name="Bu L."/>
            <person name="Lu L."/>
            <person name="Laidemitt M.R."/>
            <person name="Zhang S.M."/>
            <person name="Mutuku M."/>
            <person name="Mkoji G."/>
            <person name="Steinauer M."/>
            <person name="Loker E.S."/>
        </authorList>
    </citation>
    <scope>NUCLEOTIDE SEQUENCE</scope>
    <source>
        <strain evidence="9">KasaAsao</strain>
        <tissue evidence="9">Whole Snail</tissue>
    </source>
</reference>
<feature type="region of interest" description="Disordered" evidence="5">
    <location>
        <begin position="1841"/>
        <end position="1968"/>
    </location>
</feature>
<keyword evidence="7" id="KW-0732">Signal</keyword>
<evidence type="ECO:0000256" key="6">
    <source>
        <dbReference type="SAM" id="Phobius"/>
    </source>
</evidence>
<feature type="compositionally biased region" description="Basic and acidic residues" evidence="5">
    <location>
        <begin position="1519"/>
        <end position="1534"/>
    </location>
</feature>
<keyword evidence="1" id="KW-0245">EGF-like domain</keyword>
<feature type="region of interest" description="Disordered" evidence="5">
    <location>
        <begin position="2090"/>
        <end position="2120"/>
    </location>
</feature>
<evidence type="ECO:0000256" key="1">
    <source>
        <dbReference type="ARBA" id="ARBA00022536"/>
    </source>
</evidence>
<keyword evidence="4 6" id="KW-1133">Transmembrane helix</keyword>
<feature type="region of interest" description="Disordered" evidence="5">
    <location>
        <begin position="1494"/>
        <end position="1648"/>
    </location>
</feature>
<comment type="caution">
    <text evidence="9">The sequence shown here is derived from an EMBL/GenBank/DDBJ whole genome shotgun (WGS) entry which is preliminary data.</text>
</comment>